<feature type="compositionally biased region" description="Low complexity" evidence="1">
    <location>
        <begin position="10"/>
        <end position="25"/>
    </location>
</feature>
<evidence type="ECO:0000256" key="1">
    <source>
        <dbReference type="SAM" id="MobiDB-lite"/>
    </source>
</evidence>
<gene>
    <name evidence="2" type="ORF">PCOR1329_LOCUS33332</name>
</gene>
<dbReference type="EMBL" id="CAUYUJ010013980">
    <property type="protein sequence ID" value="CAK0837008.1"/>
    <property type="molecule type" value="Genomic_DNA"/>
</dbReference>
<feature type="region of interest" description="Disordered" evidence="1">
    <location>
        <begin position="103"/>
        <end position="127"/>
    </location>
</feature>
<organism evidence="2 3">
    <name type="scientific">Prorocentrum cordatum</name>
    <dbReference type="NCBI Taxonomy" id="2364126"/>
    <lineage>
        <taxon>Eukaryota</taxon>
        <taxon>Sar</taxon>
        <taxon>Alveolata</taxon>
        <taxon>Dinophyceae</taxon>
        <taxon>Prorocentrales</taxon>
        <taxon>Prorocentraceae</taxon>
        <taxon>Prorocentrum</taxon>
    </lineage>
</organism>
<evidence type="ECO:0000313" key="2">
    <source>
        <dbReference type="EMBL" id="CAK0837008.1"/>
    </source>
</evidence>
<feature type="non-terminal residue" evidence="2">
    <location>
        <position position="1"/>
    </location>
</feature>
<keyword evidence="3" id="KW-1185">Reference proteome</keyword>
<name>A0ABN9SX29_9DINO</name>
<accession>A0ABN9SX29</accession>
<dbReference type="Proteomes" id="UP001189429">
    <property type="component" value="Unassembled WGS sequence"/>
</dbReference>
<comment type="caution">
    <text evidence="2">The sequence shown here is derived from an EMBL/GenBank/DDBJ whole genome shotgun (WGS) entry which is preliminary data.</text>
</comment>
<proteinExistence type="predicted"/>
<protein>
    <submittedName>
        <fullName evidence="2">Uncharacterized protein</fullName>
    </submittedName>
</protein>
<evidence type="ECO:0000313" key="3">
    <source>
        <dbReference type="Proteomes" id="UP001189429"/>
    </source>
</evidence>
<feature type="region of interest" description="Disordered" evidence="1">
    <location>
        <begin position="1"/>
        <end position="25"/>
    </location>
</feature>
<reference evidence="2" key="1">
    <citation type="submission" date="2023-10" db="EMBL/GenBank/DDBJ databases">
        <authorList>
            <person name="Chen Y."/>
            <person name="Shah S."/>
            <person name="Dougan E. K."/>
            <person name="Thang M."/>
            <person name="Chan C."/>
        </authorList>
    </citation>
    <scope>NUCLEOTIDE SEQUENCE [LARGE SCALE GENOMIC DNA]</scope>
</reference>
<sequence length="127" mass="12245">PSWPGPEGGSPPAAGSPRRGAAAAGRPSLVPIARITAGAAAGLLLAAVWRGDGSVGFTGPRLRQRAVATALAAEVRSSPLLADLLAFAASESDEGKVAARVDGDFGGLAPEDPGPHLAAGAAGHGPG</sequence>